<dbReference type="Gene3D" id="1.10.390.10">
    <property type="entry name" value="Neutral Protease Domain 2"/>
    <property type="match status" value="1"/>
</dbReference>
<dbReference type="InterPro" id="IPR034015">
    <property type="entry name" value="M1_LTA4H"/>
</dbReference>
<dbReference type="SUPFAM" id="SSF55486">
    <property type="entry name" value="Metalloproteases ('zincins'), catalytic domain"/>
    <property type="match status" value="1"/>
</dbReference>
<dbReference type="GO" id="GO:0008237">
    <property type="term" value="F:metallopeptidase activity"/>
    <property type="evidence" value="ECO:0007669"/>
    <property type="project" value="InterPro"/>
</dbReference>
<dbReference type="Proteomes" id="UP000230423">
    <property type="component" value="Unassembled WGS sequence"/>
</dbReference>
<name>A0A2G9TE31_TELCI</name>
<dbReference type="GO" id="GO:0004301">
    <property type="term" value="F:epoxide hydrolase activity"/>
    <property type="evidence" value="ECO:0007669"/>
    <property type="project" value="TreeGrafter"/>
</dbReference>
<dbReference type="EMBL" id="KZ380079">
    <property type="protein sequence ID" value="PIO56229.1"/>
    <property type="molecule type" value="Genomic_DNA"/>
</dbReference>
<evidence type="ECO:0000256" key="1">
    <source>
        <dbReference type="PIRSR" id="PIRSR634015-3"/>
    </source>
</evidence>
<feature type="domain" description="Peptidase M1 membrane alanine aminopeptidase" evidence="2">
    <location>
        <begin position="1"/>
        <end position="85"/>
    </location>
</feature>
<keyword evidence="1" id="KW-0862">Zinc</keyword>
<dbReference type="GO" id="GO:0005829">
    <property type="term" value="C:cytosol"/>
    <property type="evidence" value="ECO:0007669"/>
    <property type="project" value="TreeGrafter"/>
</dbReference>
<keyword evidence="4" id="KW-1185">Reference proteome</keyword>
<dbReference type="OrthoDB" id="79562at2759"/>
<dbReference type="GO" id="GO:0043171">
    <property type="term" value="P:peptide catabolic process"/>
    <property type="evidence" value="ECO:0007669"/>
    <property type="project" value="TreeGrafter"/>
</dbReference>
<sequence>LNEGFTMFIERKICGRLIGEDYRQFMAYNGWTNSLIPTVHEQFTPTHQFTKLIQDHTNVDPDVAFSCVPYEKGSALLFYLEQKLGGPGTNHS</sequence>
<proteinExistence type="predicted"/>
<feature type="binding site" evidence="1">
    <location>
        <position position="3"/>
    </location>
    <ligand>
        <name>Zn(2+)</name>
        <dbReference type="ChEBI" id="CHEBI:29105"/>
        <note>catalytic</note>
    </ligand>
</feature>
<dbReference type="GO" id="GO:0008270">
    <property type="term" value="F:zinc ion binding"/>
    <property type="evidence" value="ECO:0007669"/>
    <property type="project" value="InterPro"/>
</dbReference>
<evidence type="ECO:0000259" key="2">
    <source>
        <dbReference type="Pfam" id="PF01433"/>
    </source>
</evidence>
<dbReference type="PANTHER" id="PTHR45726:SF6">
    <property type="entry name" value="PEPTIDASE M1 LEUKOTRIENE A4 HYDROLASE_AMINOPEPTIDASE C-TERMINAL DOMAIN-CONTAINING PROTEIN"/>
    <property type="match status" value="1"/>
</dbReference>
<gene>
    <name evidence="3" type="ORF">TELCIR_22373</name>
</gene>
<evidence type="ECO:0000313" key="4">
    <source>
        <dbReference type="Proteomes" id="UP000230423"/>
    </source>
</evidence>
<dbReference type="InterPro" id="IPR014782">
    <property type="entry name" value="Peptidase_M1_dom"/>
</dbReference>
<reference evidence="3 4" key="1">
    <citation type="submission" date="2015-09" db="EMBL/GenBank/DDBJ databases">
        <title>Draft genome of the parasitic nematode Teladorsagia circumcincta isolate WARC Sus (inbred).</title>
        <authorList>
            <person name="Mitreva M."/>
        </authorList>
    </citation>
    <scope>NUCLEOTIDE SEQUENCE [LARGE SCALE GENOMIC DNA]</scope>
    <source>
        <strain evidence="3 4">S</strain>
    </source>
</reference>
<dbReference type="AlphaFoldDB" id="A0A2G9TE31"/>
<keyword evidence="1" id="KW-0479">Metal-binding</keyword>
<accession>A0A2G9TE31</accession>
<organism evidence="3 4">
    <name type="scientific">Teladorsagia circumcincta</name>
    <name type="common">Brown stomach worm</name>
    <name type="synonym">Ostertagia circumcincta</name>
    <dbReference type="NCBI Taxonomy" id="45464"/>
    <lineage>
        <taxon>Eukaryota</taxon>
        <taxon>Metazoa</taxon>
        <taxon>Ecdysozoa</taxon>
        <taxon>Nematoda</taxon>
        <taxon>Chromadorea</taxon>
        <taxon>Rhabditida</taxon>
        <taxon>Rhabditina</taxon>
        <taxon>Rhabditomorpha</taxon>
        <taxon>Strongyloidea</taxon>
        <taxon>Trichostrongylidae</taxon>
        <taxon>Teladorsagia</taxon>
    </lineage>
</organism>
<dbReference type="PANTHER" id="PTHR45726">
    <property type="entry name" value="LEUKOTRIENE A-4 HYDROLASE"/>
    <property type="match status" value="1"/>
</dbReference>
<dbReference type="InterPro" id="IPR027268">
    <property type="entry name" value="Peptidase_M4/M1_CTD_sf"/>
</dbReference>
<comment type="cofactor">
    <cofactor evidence="1">
        <name>Zn(2+)</name>
        <dbReference type="ChEBI" id="CHEBI:29105"/>
    </cofactor>
    <text evidence="1">Binds 1 zinc ion per subunit.</text>
</comment>
<dbReference type="GO" id="GO:0004177">
    <property type="term" value="F:aminopeptidase activity"/>
    <property type="evidence" value="ECO:0007669"/>
    <property type="project" value="TreeGrafter"/>
</dbReference>
<evidence type="ECO:0000313" key="3">
    <source>
        <dbReference type="EMBL" id="PIO56229.1"/>
    </source>
</evidence>
<dbReference type="Pfam" id="PF01433">
    <property type="entry name" value="Peptidase_M1"/>
    <property type="match status" value="1"/>
</dbReference>
<protein>
    <recommendedName>
        <fullName evidence="2">Peptidase M1 membrane alanine aminopeptidase domain-containing protein</fullName>
    </recommendedName>
</protein>
<feature type="non-terminal residue" evidence="3">
    <location>
        <position position="1"/>
    </location>
</feature>